<keyword evidence="2" id="KW-1185">Reference proteome</keyword>
<organism evidence="1 2">
    <name type="scientific">Pseudooceanicola nanhaiensis</name>
    <dbReference type="NCBI Taxonomy" id="375761"/>
    <lineage>
        <taxon>Bacteria</taxon>
        <taxon>Pseudomonadati</taxon>
        <taxon>Pseudomonadota</taxon>
        <taxon>Alphaproteobacteria</taxon>
        <taxon>Rhodobacterales</taxon>
        <taxon>Paracoccaceae</taxon>
        <taxon>Pseudooceanicola</taxon>
    </lineage>
</organism>
<dbReference type="Proteomes" id="UP000649829">
    <property type="component" value="Unassembled WGS sequence"/>
</dbReference>
<reference evidence="1" key="1">
    <citation type="journal article" date="2014" name="Int. J. Syst. Evol. Microbiol.">
        <title>Complete genome sequence of Corynebacterium casei LMG S-19264T (=DSM 44701T), isolated from a smear-ripened cheese.</title>
        <authorList>
            <consortium name="US DOE Joint Genome Institute (JGI-PGF)"/>
            <person name="Walter F."/>
            <person name="Albersmeier A."/>
            <person name="Kalinowski J."/>
            <person name="Ruckert C."/>
        </authorList>
    </citation>
    <scope>NUCLEOTIDE SEQUENCE</scope>
    <source>
        <strain evidence="1">CGMCC 1.6293</strain>
    </source>
</reference>
<protein>
    <submittedName>
        <fullName evidence="1">Uncharacterized protein</fullName>
    </submittedName>
</protein>
<reference evidence="1" key="2">
    <citation type="submission" date="2020-09" db="EMBL/GenBank/DDBJ databases">
        <authorList>
            <person name="Sun Q."/>
            <person name="Zhou Y."/>
        </authorList>
    </citation>
    <scope>NUCLEOTIDE SEQUENCE</scope>
    <source>
        <strain evidence="1">CGMCC 1.6293</strain>
    </source>
</reference>
<dbReference type="AlphaFoldDB" id="A0A917WAG0"/>
<proteinExistence type="predicted"/>
<evidence type="ECO:0000313" key="2">
    <source>
        <dbReference type="Proteomes" id="UP000649829"/>
    </source>
</evidence>
<dbReference type="EMBL" id="BMLF01000001">
    <property type="protein sequence ID" value="GGL84137.1"/>
    <property type="molecule type" value="Genomic_DNA"/>
</dbReference>
<evidence type="ECO:0000313" key="1">
    <source>
        <dbReference type="EMBL" id="GGL84137.1"/>
    </source>
</evidence>
<gene>
    <name evidence="1" type="ORF">GCM10011534_02560</name>
</gene>
<comment type="caution">
    <text evidence="1">The sequence shown here is derived from an EMBL/GenBank/DDBJ whole genome shotgun (WGS) entry which is preliminary data.</text>
</comment>
<name>A0A917WAG0_9RHOB</name>
<sequence>MTLQAAEFVDGLLARVAGLDTGTSTDSLSTDGLLNLVGFGETPLTDTTWQARNLSADIVSLARAAPNVLEAALFSTYELRAGESYRVRCDPQEVLRIEGPRSLRNVALYSDCPIEFDADVTVEMALILSNLSALLGDPGPFALSDRFALDSSADCRPGDGARIFLFLDTKVAAGIPALVDPVSPFGAYLQTTWYEVGGLVTLVQGTLAPLLITLSDALTLTGEALGLAKVCLQPRIMLQSDTVQLK</sequence>
<dbReference type="RefSeq" id="WP_028285220.1">
    <property type="nucleotide sequence ID" value="NZ_BMLF01000001.1"/>
</dbReference>
<accession>A0A917WAG0</accession>